<dbReference type="InterPro" id="IPR040911">
    <property type="entry name" value="Exostosin_GT47"/>
</dbReference>
<reference evidence="2 3" key="1">
    <citation type="journal article" date="2016" name="Nat. Commun.">
        <title>Thousands of microbial genomes shed light on interconnected biogeochemical processes in an aquifer system.</title>
        <authorList>
            <person name="Anantharaman K."/>
            <person name="Brown C.T."/>
            <person name="Hug L.A."/>
            <person name="Sharon I."/>
            <person name="Castelle C.J."/>
            <person name="Probst A.J."/>
            <person name="Thomas B.C."/>
            <person name="Singh A."/>
            <person name="Wilkins M.J."/>
            <person name="Karaoz U."/>
            <person name="Brodie E.L."/>
            <person name="Williams K.H."/>
            <person name="Hubbard S.S."/>
            <person name="Banfield J.F."/>
        </authorList>
    </citation>
    <scope>NUCLEOTIDE SEQUENCE [LARGE SCALE GENOMIC DNA]</scope>
</reference>
<evidence type="ECO:0000259" key="1">
    <source>
        <dbReference type="Pfam" id="PF03016"/>
    </source>
</evidence>
<protein>
    <recommendedName>
        <fullName evidence="1">Exostosin GT47 domain-containing protein</fullName>
    </recommendedName>
</protein>
<comment type="caution">
    <text evidence="2">The sequence shown here is derived from an EMBL/GenBank/DDBJ whole genome shotgun (WGS) entry which is preliminary data.</text>
</comment>
<dbReference type="EMBL" id="MHTS01000003">
    <property type="protein sequence ID" value="OHA65017.1"/>
    <property type="molecule type" value="Genomic_DNA"/>
</dbReference>
<proteinExistence type="predicted"/>
<gene>
    <name evidence="2" type="ORF">A2843_01285</name>
</gene>
<evidence type="ECO:0000313" key="2">
    <source>
        <dbReference type="EMBL" id="OHA65017.1"/>
    </source>
</evidence>
<accession>A0A1G2QX53</accession>
<dbReference type="InterPro" id="IPR004263">
    <property type="entry name" value="Exostosin"/>
</dbReference>
<dbReference type="PANTHER" id="PTHR11062">
    <property type="entry name" value="EXOSTOSIN HEPARAN SULFATE GLYCOSYLTRANSFERASE -RELATED"/>
    <property type="match status" value="1"/>
</dbReference>
<feature type="non-terminal residue" evidence="2">
    <location>
        <position position="1"/>
    </location>
</feature>
<sequence>LLTECAQTAKSAGLPLLVDGLGDGETPLGIDNAYIMRYGGYRTLGEEWWRNRLPVHLRFESPHTRIQVPTQVDDLLLRCTDGVVRVRRKGEGKPVVSFAGMVKTTFKNTVHQRLDESPLYLRGLLDDRYFAMSNGIFLRTKALRILERSDKLVCKLTGQFFSPLSPRRSYDEMKEFRRGFAEMILESDYALDVRGYGNASYRLYEILSLGRIPVIIDTERYFPFSDVVDWHKFSLIVDFRDIKRLPQIIADFHKSLSNEQFETMQREARAAFVNYFRIDAQMPHIIREFNRLRALGPQ</sequence>
<dbReference type="Proteomes" id="UP000178170">
    <property type="component" value="Unassembled WGS sequence"/>
</dbReference>
<feature type="domain" description="Exostosin GT47" evidence="1">
    <location>
        <begin position="175"/>
        <end position="250"/>
    </location>
</feature>
<dbReference type="GO" id="GO:0016757">
    <property type="term" value="F:glycosyltransferase activity"/>
    <property type="evidence" value="ECO:0007669"/>
    <property type="project" value="InterPro"/>
</dbReference>
<dbReference type="Pfam" id="PF03016">
    <property type="entry name" value="Exostosin_GT47"/>
    <property type="match status" value="1"/>
</dbReference>
<name>A0A1G2QX53_9BACT</name>
<evidence type="ECO:0000313" key="3">
    <source>
        <dbReference type="Proteomes" id="UP000178170"/>
    </source>
</evidence>
<organism evidence="2 3">
    <name type="scientific">Candidatus Wildermuthbacteria bacterium RIFCSPHIGHO2_01_FULL_48_27b</name>
    <dbReference type="NCBI Taxonomy" id="1802447"/>
    <lineage>
        <taxon>Bacteria</taxon>
        <taxon>Candidatus Wildermuthiibacteriota</taxon>
    </lineage>
</organism>
<dbReference type="AlphaFoldDB" id="A0A1G2QX53"/>